<proteinExistence type="predicted"/>
<sequence>MPLRHGSIDLTDRRVFQMGTVIESEEIDSLLTLPESEACKRICELNSRLGASTSFQSVDARTREVRGDIFDFFEFLALAIVRLRYTSFISIYARIFAI</sequence>
<evidence type="ECO:0000313" key="2">
    <source>
        <dbReference type="Proteomes" id="UP001196413"/>
    </source>
</evidence>
<protein>
    <submittedName>
        <fullName evidence="1">Uncharacterized protein</fullName>
    </submittedName>
</protein>
<accession>A0AAD5RED0</accession>
<gene>
    <name evidence="1" type="ORF">KIN20_037258</name>
</gene>
<organism evidence="1 2">
    <name type="scientific">Parelaphostrongylus tenuis</name>
    <name type="common">Meningeal worm</name>
    <dbReference type="NCBI Taxonomy" id="148309"/>
    <lineage>
        <taxon>Eukaryota</taxon>
        <taxon>Metazoa</taxon>
        <taxon>Ecdysozoa</taxon>
        <taxon>Nematoda</taxon>
        <taxon>Chromadorea</taxon>
        <taxon>Rhabditida</taxon>
        <taxon>Rhabditina</taxon>
        <taxon>Rhabditomorpha</taxon>
        <taxon>Strongyloidea</taxon>
        <taxon>Metastrongylidae</taxon>
        <taxon>Parelaphostrongylus</taxon>
    </lineage>
</organism>
<dbReference type="EMBL" id="JAHQIW010007468">
    <property type="protein sequence ID" value="KAJ1374550.1"/>
    <property type="molecule type" value="Genomic_DNA"/>
</dbReference>
<dbReference type="AlphaFoldDB" id="A0AAD5RED0"/>
<dbReference type="Proteomes" id="UP001196413">
    <property type="component" value="Unassembled WGS sequence"/>
</dbReference>
<reference evidence="1" key="1">
    <citation type="submission" date="2021-06" db="EMBL/GenBank/DDBJ databases">
        <title>Parelaphostrongylus tenuis whole genome reference sequence.</title>
        <authorList>
            <person name="Garwood T.J."/>
            <person name="Larsen P.A."/>
            <person name="Fountain-Jones N.M."/>
            <person name="Garbe J.R."/>
            <person name="Macchietto M.G."/>
            <person name="Kania S.A."/>
            <person name="Gerhold R.W."/>
            <person name="Richards J.E."/>
            <person name="Wolf T.M."/>
        </authorList>
    </citation>
    <scope>NUCLEOTIDE SEQUENCE</scope>
    <source>
        <strain evidence="1">MNPRO001-30</strain>
        <tissue evidence="1">Meninges</tissue>
    </source>
</reference>
<name>A0AAD5RED0_PARTN</name>
<evidence type="ECO:0000313" key="1">
    <source>
        <dbReference type="EMBL" id="KAJ1374550.1"/>
    </source>
</evidence>
<keyword evidence="2" id="KW-1185">Reference proteome</keyword>
<comment type="caution">
    <text evidence="1">The sequence shown here is derived from an EMBL/GenBank/DDBJ whole genome shotgun (WGS) entry which is preliminary data.</text>
</comment>